<dbReference type="InterPro" id="IPR028260">
    <property type="entry name" value="FAM177"/>
</dbReference>
<dbReference type="Ensembl" id="ENSPMGT00000000364.1">
    <property type="protein sequence ID" value="ENSPMGP00000000344.1"/>
    <property type="gene ID" value="ENSPMGG00000000353.1"/>
</dbReference>
<feature type="compositionally biased region" description="Polar residues" evidence="1">
    <location>
        <begin position="51"/>
        <end position="74"/>
    </location>
</feature>
<proteinExistence type="predicted"/>
<organism evidence="2 3">
    <name type="scientific">Periophthalmus magnuspinnatus</name>
    <dbReference type="NCBI Taxonomy" id="409849"/>
    <lineage>
        <taxon>Eukaryota</taxon>
        <taxon>Metazoa</taxon>
        <taxon>Chordata</taxon>
        <taxon>Craniata</taxon>
        <taxon>Vertebrata</taxon>
        <taxon>Euteleostomi</taxon>
        <taxon>Actinopterygii</taxon>
        <taxon>Neopterygii</taxon>
        <taxon>Teleostei</taxon>
        <taxon>Neoteleostei</taxon>
        <taxon>Acanthomorphata</taxon>
        <taxon>Gobiaria</taxon>
        <taxon>Gobiiformes</taxon>
        <taxon>Gobioidei</taxon>
        <taxon>Gobiidae</taxon>
        <taxon>Oxudercinae</taxon>
        <taxon>Periophthalmus</taxon>
    </lineage>
</organism>
<protein>
    <submittedName>
        <fullName evidence="2">Uncharacterized protein</fullName>
    </submittedName>
</protein>
<reference evidence="2" key="1">
    <citation type="submission" date="2025-08" db="UniProtKB">
        <authorList>
            <consortium name="Ensembl"/>
        </authorList>
    </citation>
    <scope>IDENTIFICATION</scope>
</reference>
<feature type="region of interest" description="Disordered" evidence="1">
    <location>
        <begin position="37"/>
        <end position="98"/>
    </location>
</feature>
<evidence type="ECO:0000256" key="1">
    <source>
        <dbReference type="SAM" id="MobiDB-lite"/>
    </source>
</evidence>
<dbReference type="Pfam" id="PF14774">
    <property type="entry name" value="FAM177"/>
    <property type="match status" value="1"/>
</dbReference>
<feature type="compositionally biased region" description="Basic and acidic residues" evidence="1">
    <location>
        <begin position="77"/>
        <end position="98"/>
    </location>
</feature>
<keyword evidence="3" id="KW-1185">Reference proteome</keyword>
<sequence>MYVYVSLLNVACDFLGDRLAGLLGLKDAKYQYAIDQHQRQKKMLGSERTDQGTTPLSPELNTSRYGATEDNTQMYREAPHLDKGRLNKGYQADEAHQG</sequence>
<evidence type="ECO:0000313" key="2">
    <source>
        <dbReference type="Ensembl" id="ENSPMGP00000000344.1"/>
    </source>
</evidence>
<accession>A0A3B3Z734</accession>
<dbReference type="AlphaFoldDB" id="A0A3B3Z734"/>
<dbReference type="PANTHER" id="PTHR31206:SF5">
    <property type="entry name" value="PROTEIN FAM177A1"/>
    <property type="match status" value="1"/>
</dbReference>
<dbReference type="PANTHER" id="PTHR31206">
    <property type="entry name" value="LP10445P"/>
    <property type="match status" value="1"/>
</dbReference>
<dbReference type="Proteomes" id="UP000261520">
    <property type="component" value="Unplaced"/>
</dbReference>
<reference evidence="2" key="2">
    <citation type="submission" date="2025-09" db="UniProtKB">
        <authorList>
            <consortium name="Ensembl"/>
        </authorList>
    </citation>
    <scope>IDENTIFICATION</scope>
</reference>
<name>A0A3B3Z734_9GOBI</name>
<evidence type="ECO:0000313" key="3">
    <source>
        <dbReference type="Proteomes" id="UP000261520"/>
    </source>
</evidence>